<protein>
    <submittedName>
        <fullName evidence="2">Uncharacterized protein</fullName>
    </submittedName>
</protein>
<dbReference type="Proteomes" id="UP000231644">
    <property type="component" value="Unassembled WGS sequence"/>
</dbReference>
<keyword evidence="1" id="KW-0812">Transmembrane</keyword>
<organism evidence="2 3">
    <name type="scientific">Pseudooceanicola nitratireducens</name>
    <dbReference type="NCBI Taxonomy" id="517719"/>
    <lineage>
        <taxon>Bacteria</taxon>
        <taxon>Pseudomonadati</taxon>
        <taxon>Pseudomonadota</taxon>
        <taxon>Alphaproteobacteria</taxon>
        <taxon>Rhodobacterales</taxon>
        <taxon>Paracoccaceae</taxon>
        <taxon>Pseudooceanicola</taxon>
    </lineage>
</organism>
<keyword evidence="1" id="KW-1133">Transmembrane helix</keyword>
<proteinExistence type="predicted"/>
<dbReference type="AlphaFoldDB" id="A0A1I1L1X9"/>
<dbReference type="STRING" id="517719.SAMN05421762_1662"/>
<accession>A0A1I1L1X9</accession>
<feature type="transmembrane region" description="Helical" evidence="1">
    <location>
        <begin position="55"/>
        <end position="75"/>
    </location>
</feature>
<gene>
    <name evidence="2" type="ORF">SAMN05421762_1662</name>
</gene>
<evidence type="ECO:0000256" key="1">
    <source>
        <dbReference type="SAM" id="Phobius"/>
    </source>
</evidence>
<evidence type="ECO:0000313" key="3">
    <source>
        <dbReference type="Proteomes" id="UP000231644"/>
    </source>
</evidence>
<evidence type="ECO:0000313" key="2">
    <source>
        <dbReference type="EMBL" id="SFC64988.1"/>
    </source>
</evidence>
<dbReference type="RefSeq" id="WP_093451688.1">
    <property type="nucleotide sequence ID" value="NZ_BAABWI010000004.1"/>
</dbReference>
<sequence>MTDQTPPRRYGFESFDCAPALRLEAHERVSRLQVEALNDRLARLEVVIERLERRLWLTVYGVVAVILAEAFQSFLGKLP</sequence>
<reference evidence="2 3" key="1">
    <citation type="submission" date="2016-10" db="EMBL/GenBank/DDBJ databases">
        <authorList>
            <person name="de Groot N.N."/>
        </authorList>
    </citation>
    <scope>NUCLEOTIDE SEQUENCE [LARGE SCALE GENOMIC DNA]</scope>
    <source>
        <strain evidence="2 3">DSM 29619</strain>
    </source>
</reference>
<keyword evidence="1" id="KW-0472">Membrane</keyword>
<dbReference type="EMBL" id="FOLX01000001">
    <property type="protein sequence ID" value="SFC64988.1"/>
    <property type="molecule type" value="Genomic_DNA"/>
</dbReference>
<keyword evidence="3" id="KW-1185">Reference proteome</keyword>
<dbReference type="OrthoDB" id="7873894at2"/>
<name>A0A1I1L1X9_9RHOB</name>